<evidence type="ECO:0000313" key="10">
    <source>
        <dbReference type="EMBL" id="PVD30244.1"/>
    </source>
</evidence>
<keyword evidence="4 9" id="KW-0812">Transmembrane</keyword>
<evidence type="ECO:0000256" key="7">
    <source>
        <dbReference type="ARBA" id="ARBA00023180"/>
    </source>
</evidence>
<dbReference type="GO" id="GO:0089718">
    <property type="term" value="P:amino acid import across plasma membrane"/>
    <property type="evidence" value="ECO:0007669"/>
    <property type="project" value="TreeGrafter"/>
</dbReference>
<keyword evidence="11" id="KW-1185">Reference proteome</keyword>
<feature type="compositionally biased region" description="Acidic residues" evidence="8">
    <location>
        <begin position="404"/>
        <end position="413"/>
    </location>
</feature>
<dbReference type="EMBL" id="PZQS01000005">
    <property type="protein sequence ID" value="PVD30244.1"/>
    <property type="molecule type" value="Genomic_DNA"/>
</dbReference>
<feature type="transmembrane region" description="Helical" evidence="9">
    <location>
        <begin position="20"/>
        <end position="42"/>
    </location>
</feature>
<feature type="transmembrane region" description="Helical" evidence="9">
    <location>
        <begin position="285"/>
        <end position="306"/>
    </location>
</feature>
<evidence type="ECO:0000256" key="3">
    <source>
        <dbReference type="ARBA" id="ARBA00022448"/>
    </source>
</evidence>
<dbReference type="SUPFAM" id="SSF161070">
    <property type="entry name" value="SNF-like"/>
    <property type="match status" value="1"/>
</dbReference>
<evidence type="ECO:0000256" key="6">
    <source>
        <dbReference type="ARBA" id="ARBA00023136"/>
    </source>
</evidence>
<dbReference type="PANTHER" id="PTHR11616:SF321">
    <property type="entry name" value="SODIUM-DEPENDENT NUTRIENT AMINO ACID TRANSPORTER 1-RELATED"/>
    <property type="match status" value="1"/>
</dbReference>
<feature type="transmembrane region" description="Helical" evidence="9">
    <location>
        <begin position="318"/>
        <end position="339"/>
    </location>
</feature>
<dbReference type="Proteomes" id="UP000245119">
    <property type="component" value="Linkage Group LG5"/>
</dbReference>
<accession>A0A2T7P9Z6</accession>
<feature type="transmembrane region" description="Helical" evidence="9">
    <location>
        <begin position="54"/>
        <end position="77"/>
    </location>
</feature>
<dbReference type="GO" id="GO:0005283">
    <property type="term" value="F:amino acid:sodium symporter activity"/>
    <property type="evidence" value="ECO:0007669"/>
    <property type="project" value="TreeGrafter"/>
</dbReference>
<dbReference type="InterPro" id="IPR000175">
    <property type="entry name" value="Na/ntran_symport"/>
</dbReference>
<keyword evidence="6 9" id="KW-0472">Membrane</keyword>
<comment type="subcellular location">
    <subcellularLocation>
        <location evidence="1">Membrane</location>
        <topology evidence="1">Multi-pass membrane protein</topology>
    </subcellularLocation>
</comment>
<sequence>MDLIDPSPPSRDTRLAVVANSAPTVASSAVALSTVSWSAVALSAQRLVLLLPQMVYVLVPITGAVVAVVLIYAYAAIPNASGALSHFFSNNAHTRQEHGIVYVQMQLGDAKMWLDALDLHLYGLGVWAGVLPSIGTHLSNRKVVINASVGVLMLLYGSLPHILLVAIAPYIDPAYTLGRFGHAHGVKPGLAYLFISIPHTFAKYQLSPFMAFLVYLAFILVGLHHLCLHMLMVWENVWPALPHGLMLFFRRPPLLLAVFCFVSFLLTTPYTTGCGIYLYQVVRFYIDRLLFALVIFSMVPLIIGYVRQELFRTPIERIWMGVWYGLASVTAASLLIYQFAVYVYPEAVVEYEQRWAEDLGWCVAVTPLLLGVVLGALHALLMGEGSISERFLGSLKMGRLPDPDNTDDYDSGETGDTALQGSRSPHSTRSPRSLHHPPTHPQATPLAEASGSLFPSSSGYGATEKAEVEVVMNTSKSCEGDIARV</sequence>
<keyword evidence="3" id="KW-0813">Transport</keyword>
<comment type="similarity">
    <text evidence="2">Belongs to the sodium:neurotransmitter symporter (SNF) (TC 2.A.22) family.</text>
</comment>
<name>A0A2T7P9Z6_POMCA</name>
<feature type="transmembrane region" description="Helical" evidence="9">
    <location>
        <begin position="359"/>
        <end position="381"/>
    </location>
</feature>
<organism evidence="10 11">
    <name type="scientific">Pomacea canaliculata</name>
    <name type="common">Golden apple snail</name>
    <dbReference type="NCBI Taxonomy" id="400727"/>
    <lineage>
        <taxon>Eukaryota</taxon>
        <taxon>Metazoa</taxon>
        <taxon>Spiralia</taxon>
        <taxon>Lophotrochozoa</taxon>
        <taxon>Mollusca</taxon>
        <taxon>Gastropoda</taxon>
        <taxon>Caenogastropoda</taxon>
        <taxon>Architaenioglossa</taxon>
        <taxon>Ampullarioidea</taxon>
        <taxon>Ampullariidae</taxon>
        <taxon>Pomacea</taxon>
    </lineage>
</organism>
<gene>
    <name evidence="10" type="ORF">C0Q70_09506</name>
</gene>
<dbReference type="GO" id="GO:0005886">
    <property type="term" value="C:plasma membrane"/>
    <property type="evidence" value="ECO:0007669"/>
    <property type="project" value="TreeGrafter"/>
</dbReference>
<dbReference type="GO" id="GO:0015179">
    <property type="term" value="F:L-amino acid transmembrane transporter activity"/>
    <property type="evidence" value="ECO:0007669"/>
    <property type="project" value="TreeGrafter"/>
</dbReference>
<dbReference type="OrthoDB" id="6151322at2759"/>
<comment type="caution">
    <text evidence="10">The sequence shown here is derived from an EMBL/GenBank/DDBJ whole genome shotgun (WGS) entry which is preliminary data.</text>
</comment>
<keyword evidence="5 9" id="KW-1133">Transmembrane helix</keyword>
<feature type="transmembrane region" description="Helical" evidence="9">
    <location>
        <begin position="119"/>
        <end position="138"/>
    </location>
</feature>
<dbReference type="InterPro" id="IPR037272">
    <property type="entry name" value="SNS_sf"/>
</dbReference>
<dbReference type="AlphaFoldDB" id="A0A2T7P9Z6"/>
<dbReference type="PROSITE" id="PS50267">
    <property type="entry name" value="NA_NEUROTRAN_SYMP_3"/>
    <property type="match status" value="1"/>
</dbReference>
<protein>
    <submittedName>
        <fullName evidence="10">Uncharacterized protein</fullName>
    </submittedName>
</protein>
<evidence type="ECO:0000256" key="8">
    <source>
        <dbReference type="SAM" id="MobiDB-lite"/>
    </source>
</evidence>
<reference evidence="10 11" key="1">
    <citation type="submission" date="2018-04" db="EMBL/GenBank/DDBJ databases">
        <title>The genome of golden apple snail Pomacea canaliculata provides insight into stress tolerance and invasive adaptation.</title>
        <authorList>
            <person name="Liu C."/>
            <person name="Liu B."/>
            <person name="Ren Y."/>
            <person name="Zhang Y."/>
            <person name="Wang H."/>
            <person name="Li S."/>
            <person name="Jiang F."/>
            <person name="Yin L."/>
            <person name="Zhang G."/>
            <person name="Qian W."/>
            <person name="Fan W."/>
        </authorList>
    </citation>
    <scope>NUCLEOTIDE SEQUENCE [LARGE SCALE GENOMIC DNA]</scope>
    <source>
        <strain evidence="10">SZHN2017</strain>
        <tissue evidence="10">Muscle</tissue>
    </source>
</reference>
<feature type="transmembrane region" description="Helical" evidence="9">
    <location>
        <begin position="254"/>
        <end position="279"/>
    </location>
</feature>
<evidence type="ECO:0000256" key="5">
    <source>
        <dbReference type="ARBA" id="ARBA00022989"/>
    </source>
</evidence>
<keyword evidence="7" id="KW-0325">Glycoprotein</keyword>
<dbReference type="PANTHER" id="PTHR11616">
    <property type="entry name" value="SODIUM/CHLORIDE DEPENDENT TRANSPORTER"/>
    <property type="match status" value="1"/>
</dbReference>
<feature type="region of interest" description="Disordered" evidence="8">
    <location>
        <begin position="402"/>
        <end position="458"/>
    </location>
</feature>
<evidence type="ECO:0000256" key="1">
    <source>
        <dbReference type="ARBA" id="ARBA00004141"/>
    </source>
</evidence>
<evidence type="ECO:0000256" key="9">
    <source>
        <dbReference type="SAM" id="Phobius"/>
    </source>
</evidence>
<feature type="compositionally biased region" description="Low complexity" evidence="8">
    <location>
        <begin position="422"/>
        <end position="431"/>
    </location>
</feature>
<feature type="transmembrane region" description="Helical" evidence="9">
    <location>
        <begin position="209"/>
        <end position="234"/>
    </location>
</feature>
<evidence type="ECO:0000256" key="4">
    <source>
        <dbReference type="ARBA" id="ARBA00022692"/>
    </source>
</evidence>
<evidence type="ECO:0000313" key="11">
    <source>
        <dbReference type="Proteomes" id="UP000245119"/>
    </source>
</evidence>
<feature type="transmembrane region" description="Helical" evidence="9">
    <location>
        <begin position="150"/>
        <end position="171"/>
    </location>
</feature>
<evidence type="ECO:0000256" key="2">
    <source>
        <dbReference type="ARBA" id="ARBA00006459"/>
    </source>
</evidence>
<proteinExistence type="inferred from homology"/>